<dbReference type="Proteomes" id="UP000007879">
    <property type="component" value="Unassembled WGS sequence"/>
</dbReference>
<dbReference type="InterPro" id="IPR004839">
    <property type="entry name" value="Aminotransferase_I/II_large"/>
</dbReference>
<sequence>MTSIHSFKSTSSDVINLQKGAPGDFMLEKSVKLLQGAAQTSLDVPDAVQLMTYGPDLGHDDYRETLAEFLKRHYKTPVDKSDLVETSGATSGLHLISSVFFGPGDLVFMEEFSYFIAIDILRNGLRRNCQPVSMDRDGIDPDALEAAIQSHSVARQQWSPTPLRPYWAMLYLVPQFQNPTGVCLLPERCWKIIKIARKYNLLVVCDDVYNLLYFPNDFTTEPPPQRLFAYDDKNDSDYDGGHVVSNGSFSKLFAPGIRLGWLEAPQRLIQSLLKSCLLLSGGALNHAMSGIITELMKNREVDKLIEDSKTNNQECCKAMLEVFCSRVPSVITQEPKGGYFLWVKLPDELSLSCSEFVERCKNDKKILIFPGDAYSVCPTGKERFIRLAFCRCKKDVLVKAAHLICDLILELKQ</sequence>
<dbReference type="KEGG" id="aqu:100634922"/>
<dbReference type="PANTHER" id="PTHR42858">
    <property type="entry name" value="AMINOTRANSFERASE"/>
    <property type="match status" value="1"/>
</dbReference>
<dbReference type="CDD" id="cd00609">
    <property type="entry name" value="AAT_like"/>
    <property type="match status" value="1"/>
</dbReference>
<gene>
    <name evidence="2" type="primary">100634922</name>
</gene>
<dbReference type="InterPro" id="IPR015421">
    <property type="entry name" value="PyrdxlP-dep_Trfase_major"/>
</dbReference>
<feature type="domain" description="Aminotransferase class I/classII large" evidence="1">
    <location>
        <begin position="13"/>
        <end position="401"/>
    </location>
</feature>
<dbReference type="InterPro" id="IPR015424">
    <property type="entry name" value="PyrdxlP-dep_Trfase"/>
</dbReference>
<proteinExistence type="predicted"/>
<keyword evidence="3" id="KW-1185">Reference proteome</keyword>
<dbReference type="GO" id="GO:0047536">
    <property type="term" value="F:2-aminoadipate transaminase activity"/>
    <property type="evidence" value="ECO:0007669"/>
    <property type="project" value="TreeGrafter"/>
</dbReference>
<dbReference type="PANTHER" id="PTHR42858:SF1">
    <property type="entry name" value="LD15494P"/>
    <property type="match status" value="1"/>
</dbReference>
<evidence type="ECO:0000313" key="2">
    <source>
        <dbReference type="EnsemblMetazoa" id="Aqu2.1.44152_001"/>
    </source>
</evidence>
<evidence type="ECO:0000313" key="3">
    <source>
        <dbReference type="Proteomes" id="UP000007879"/>
    </source>
</evidence>
<dbReference type="Gene3D" id="3.90.1150.10">
    <property type="entry name" value="Aspartate Aminotransferase, domain 1"/>
    <property type="match status" value="1"/>
</dbReference>
<protein>
    <recommendedName>
        <fullName evidence="1">Aminotransferase class I/classII large domain-containing protein</fullName>
    </recommendedName>
</protein>
<dbReference type="Gene3D" id="3.40.640.10">
    <property type="entry name" value="Type I PLP-dependent aspartate aminotransferase-like (Major domain)"/>
    <property type="match status" value="1"/>
</dbReference>
<dbReference type="OMA" id="MIALDSM"/>
<dbReference type="InParanoid" id="A0A1X7VUY9"/>
<organism evidence="2">
    <name type="scientific">Amphimedon queenslandica</name>
    <name type="common">Sponge</name>
    <dbReference type="NCBI Taxonomy" id="400682"/>
    <lineage>
        <taxon>Eukaryota</taxon>
        <taxon>Metazoa</taxon>
        <taxon>Porifera</taxon>
        <taxon>Demospongiae</taxon>
        <taxon>Heteroscleromorpha</taxon>
        <taxon>Haplosclerida</taxon>
        <taxon>Niphatidae</taxon>
        <taxon>Amphimedon</taxon>
    </lineage>
</organism>
<dbReference type="STRING" id="400682.A0A1X7VUY9"/>
<dbReference type="eggNOG" id="KOG0634">
    <property type="taxonomic scope" value="Eukaryota"/>
</dbReference>
<dbReference type="SUPFAM" id="SSF53383">
    <property type="entry name" value="PLP-dependent transferases"/>
    <property type="match status" value="1"/>
</dbReference>
<dbReference type="EnsemblMetazoa" id="XM_003382478.3">
    <property type="protein sequence ID" value="XP_003382526.1"/>
    <property type="gene ID" value="LOC100634922"/>
</dbReference>
<reference evidence="2" key="2">
    <citation type="submission" date="2017-05" db="UniProtKB">
        <authorList>
            <consortium name="EnsemblMetazoa"/>
        </authorList>
    </citation>
    <scope>IDENTIFICATION</scope>
</reference>
<reference evidence="3" key="1">
    <citation type="journal article" date="2010" name="Nature">
        <title>The Amphimedon queenslandica genome and the evolution of animal complexity.</title>
        <authorList>
            <person name="Srivastava M."/>
            <person name="Simakov O."/>
            <person name="Chapman J."/>
            <person name="Fahey B."/>
            <person name="Gauthier M.E."/>
            <person name="Mitros T."/>
            <person name="Richards G.S."/>
            <person name="Conaco C."/>
            <person name="Dacre M."/>
            <person name="Hellsten U."/>
            <person name="Larroux C."/>
            <person name="Putnam N.H."/>
            <person name="Stanke M."/>
            <person name="Adamska M."/>
            <person name="Darling A."/>
            <person name="Degnan S.M."/>
            <person name="Oakley T.H."/>
            <person name="Plachetzki D.C."/>
            <person name="Zhai Y."/>
            <person name="Adamski M."/>
            <person name="Calcino A."/>
            <person name="Cummins S.F."/>
            <person name="Goodstein D.M."/>
            <person name="Harris C."/>
            <person name="Jackson D.J."/>
            <person name="Leys S.P."/>
            <person name="Shu S."/>
            <person name="Woodcroft B.J."/>
            <person name="Vervoort M."/>
            <person name="Kosik K.S."/>
            <person name="Manning G."/>
            <person name="Degnan B.M."/>
            <person name="Rokhsar D.S."/>
        </authorList>
    </citation>
    <scope>NUCLEOTIDE SEQUENCE [LARGE SCALE GENOMIC DNA]</scope>
</reference>
<dbReference type="AlphaFoldDB" id="A0A1X7VUY9"/>
<accession>A0A1X7VUY9</accession>
<evidence type="ECO:0000259" key="1">
    <source>
        <dbReference type="Pfam" id="PF00155"/>
    </source>
</evidence>
<dbReference type="InterPro" id="IPR015422">
    <property type="entry name" value="PyrdxlP-dep_Trfase_small"/>
</dbReference>
<name>A0A1X7VUY9_AMPQE</name>
<dbReference type="EnsemblMetazoa" id="Aqu2.1.44152_001">
    <property type="protein sequence ID" value="Aqu2.1.44152_001"/>
    <property type="gene ID" value="Aqu2.1.44152"/>
</dbReference>
<dbReference type="OrthoDB" id="7042322at2759"/>
<dbReference type="GO" id="GO:0030170">
    <property type="term" value="F:pyridoxal phosphate binding"/>
    <property type="evidence" value="ECO:0007669"/>
    <property type="project" value="InterPro"/>
</dbReference>
<dbReference type="Pfam" id="PF00155">
    <property type="entry name" value="Aminotran_1_2"/>
    <property type="match status" value="1"/>
</dbReference>